<dbReference type="Pfam" id="PF00593">
    <property type="entry name" value="TonB_dep_Rec_b-barrel"/>
    <property type="match status" value="1"/>
</dbReference>
<dbReference type="EMBL" id="BMZA01000003">
    <property type="protein sequence ID" value="GGY98983.1"/>
    <property type="molecule type" value="Genomic_DNA"/>
</dbReference>
<proteinExistence type="inferred from homology"/>
<sequence>MRAAWPLLLAGTVIAAAPAHAGSGHDEVRIDVPAGSAGAAAIALARQTGTSIVITDSSLARRAVPALRGRMARVEAVRRLARAAGADAIGSGTDAWRLVPRAPASLPPATPRTVYRAPEPPPETVAAEPIVVISSKRDLTLDQFPGQITVLDGDDLVRGGVGGSEKITQRLATVTSTHLGSGRNKLFIRGIADSSFTGPTQATVGQYLGDLRLSYNAPDPDLRLSDVERVEVLEGPQGALYGAGSLGGILRIVPRMPRQGVVSASGQIGGALTQDGDPGGDISATINLPISGELAALRVTADAEQQGGYIDKPAIARSDVNRTRIYGGRAIVRVEPAAGFSVDLIGLAQSTRARDSQYVDRGGHTLNSLATLREGAQADYAQGQVVVSAQWGGVRLRSSTGITGQELAERYDATMPGGPARLFEQTNRTRMVAHETRIWNHAPDGLGWLAGVSYTHNLTRLGRRFIEPDPVSGRILAQGSSAGVRNRIDELTLYGEASLPLVRGFTATLGGRYTMSWLGGAGNDVSPLLARAFAAVTANRTEKRFLPSASLLLSPRAGSVLYLRYQEGFRPGGLAIENDFVRRFNNDHTATFEAGARIGRADSGPFDLATSISYTRWDDIQADFIDGAGLPSSANIGDGRVWSASLSGGVRLSPGLRVEGGVTVNRSKIDRPSVSALLPMLAGLAYSDQLTALYTRTRQVPNIAQVSGRLGLGWTRPVTQELALDIHGWASYVGRSRLGVGPELGEAQGDYLDSGFTVRIGRADAGVTLGVTNLANRRGNRFSLGTPFSVGREQVTPLRPRTVRLGFDASF</sequence>
<protein>
    <recommendedName>
        <fullName evidence="17">TonB-dependent receptor</fullName>
    </recommendedName>
</protein>
<dbReference type="InterPro" id="IPR000531">
    <property type="entry name" value="Beta-barrel_TonB"/>
</dbReference>
<dbReference type="InterPro" id="IPR039426">
    <property type="entry name" value="TonB-dep_rcpt-like"/>
</dbReference>
<organism evidence="15 16">
    <name type="scientific">Novosphingobium colocasiae</name>
    <dbReference type="NCBI Taxonomy" id="1256513"/>
    <lineage>
        <taxon>Bacteria</taxon>
        <taxon>Pseudomonadati</taxon>
        <taxon>Pseudomonadota</taxon>
        <taxon>Alphaproteobacteria</taxon>
        <taxon>Sphingomonadales</taxon>
        <taxon>Sphingomonadaceae</taxon>
        <taxon>Novosphingobium</taxon>
    </lineage>
</organism>
<evidence type="ECO:0000256" key="4">
    <source>
        <dbReference type="ARBA" id="ARBA00022496"/>
    </source>
</evidence>
<evidence type="ECO:0000313" key="16">
    <source>
        <dbReference type="Proteomes" id="UP000648075"/>
    </source>
</evidence>
<reference evidence="15" key="1">
    <citation type="journal article" date="2014" name="Int. J. Syst. Evol. Microbiol.">
        <title>Complete genome sequence of Corynebacterium casei LMG S-19264T (=DSM 44701T), isolated from a smear-ripened cheese.</title>
        <authorList>
            <consortium name="US DOE Joint Genome Institute (JGI-PGF)"/>
            <person name="Walter F."/>
            <person name="Albersmeier A."/>
            <person name="Kalinowski J."/>
            <person name="Ruckert C."/>
        </authorList>
    </citation>
    <scope>NUCLEOTIDE SEQUENCE</scope>
    <source>
        <strain evidence="15">KCTC 32255</strain>
    </source>
</reference>
<dbReference type="GO" id="GO:0006826">
    <property type="term" value="P:iron ion transport"/>
    <property type="evidence" value="ECO:0007669"/>
    <property type="project" value="UniProtKB-KW"/>
</dbReference>
<comment type="caution">
    <text evidence="15">The sequence shown here is derived from an EMBL/GenBank/DDBJ whole genome shotgun (WGS) entry which is preliminary data.</text>
</comment>
<keyword evidence="9 11" id="KW-0472">Membrane</keyword>
<keyword evidence="5" id="KW-0812">Transmembrane</keyword>
<evidence type="ECO:0000256" key="7">
    <source>
        <dbReference type="ARBA" id="ARBA00023065"/>
    </source>
</evidence>
<evidence type="ECO:0000256" key="5">
    <source>
        <dbReference type="ARBA" id="ARBA00022692"/>
    </source>
</evidence>
<keyword evidence="3" id="KW-1134">Transmembrane beta strand</keyword>
<evidence type="ECO:0000256" key="9">
    <source>
        <dbReference type="ARBA" id="ARBA00023136"/>
    </source>
</evidence>
<comment type="subcellular location">
    <subcellularLocation>
        <location evidence="1">Cell outer membrane</location>
        <topology evidence="1">Multi-pass membrane protein</topology>
    </subcellularLocation>
</comment>
<feature type="domain" description="TonB-dependent receptor-like beta-barrel" evidence="13">
    <location>
        <begin position="371"/>
        <end position="774"/>
    </location>
</feature>
<feature type="domain" description="TonB-dependent receptor plug" evidence="14">
    <location>
        <begin position="142"/>
        <end position="249"/>
    </location>
</feature>
<name>A0A918PCE0_9SPHN</name>
<dbReference type="GO" id="GO:0009279">
    <property type="term" value="C:cell outer membrane"/>
    <property type="evidence" value="ECO:0007669"/>
    <property type="project" value="UniProtKB-SubCell"/>
</dbReference>
<dbReference type="InterPro" id="IPR036942">
    <property type="entry name" value="Beta-barrel_TonB_sf"/>
</dbReference>
<keyword evidence="12" id="KW-0732">Signal</keyword>
<keyword evidence="2" id="KW-0813">Transport</keyword>
<dbReference type="RefSeq" id="WP_229813830.1">
    <property type="nucleotide sequence ID" value="NZ_BMZA01000003.1"/>
</dbReference>
<evidence type="ECO:0000256" key="2">
    <source>
        <dbReference type="ARBA" id="ARBA00022448"/>
    </source>
</evidence>
<evidence type="ECO:0000313" key="15">
    <source>
        <dbReference type="EMBL" id="GGY98983.1"/>
    </source>
</evidence>
<feature type="chain" id="PRO_5036834387" description="TonB-dependent receptor" evidence="12">
    <location>
        <begin position="22"/>
        <end position="811"/>
    </location>
</feature>
<keyword evidence="8 11" id="KW-0798">TonB box</keyword>
<evidence type="ECO:0000259" key="13">
    <source>
        <dbReference type="Pfam" id="PF00593"/>
    </source>
</evidence>
<dbReference type="PANTHER" id="PTHR32552:SF81">
    <property type="entry name" value="TONB-DEPENDENT OUTER MEMBRANE RECEPTOR"/>
    <property type="match status" value="1"/>
</dbReference>
<evidence type="ECO:0000259" key="14">
    <source>
        <dbReference type="Pfam" id="PF07715"/>
    </source>
</evidence>
<dbReference type="Gene3D" id="3.55.50.30">
    <property type="match status" value="1"/>
</dbReference>
<evidence type="ECO:0000256" key="8">
    <source>
        <dbReference type="ARBA" id="ARBA00023077"/>
    </source>
</evidence>
<dbReference type="AlphaFoldDB" id="A0A918PCE0"/>
<evidence type="ECO:0000256" key="12">
    <source>
        <dbReference type="SAM" id="SignalP"/>
    </source>
</evidence>
<dbReference type="PANTHER" id="PTHR32552">
    <property type="entry name" value="FERRICHROME IRON RECEPTOR-RELATED"/>
    <property type="match status" value="1"/>
</dbReference>
<dbReference type="Proteomes" id="UP000648075">
    <property type="component" value="Unassembled WGS sequence"/>
</dbReference>
<evidence type="ECO:0000256" key="11">
    <source>
        <dbReference type="RuleBase" id="RU003357"/>
    </source>
</evidence>
<evidence type="ECO:0000256" key="10">
    <source>
        <dbReference type="ARBA" id="ARBA00023237"/>
    </source>
</evidence>
<evidence type="ECO:0000256" key="3">
    <source>
        <dbReference type="ARBA" id="ARBA00022452"/>
    </source>
</evidence>
<comment type="similarity">
    <text evidence="11">Belongs to the TonB-dependent receptor family.</text>
</comment>
<dbReference type="SUPFAM" id="SSF56935">
    <property type="entry name" value="Porins"/>
    <property type="match status" value="1"/>
</dbReference>
<feature type="signal peptide" evidence="12">
    <location>
        <begin position="1"/>
        <end position="21"/>
    </location>
</feature>
<keyword evidence="4" id="KW-0410">Iron transport</keyword>
<dbReference type="InterPro" id="IPR012910">
    <property type="entry name" value="Plug_dom"/>
</dbReference>
<keyword evidence="6" id="KW-0408">Iron</keyword>
<keyword evidence="7" id="KW-0406">Ion transport</keyword>
<dbReference type="Gene3D" id="2.40.170.20">
    <property type="entry name" value="TonB-dependent receptor, beta-barrel domain"/>
    <property type="match status" value="1"/>
</dbReference>
<keyword evidence="10" id="KW-0998">Cell outer membrane</keyword>
<reference evidence="15" key="2">
    <citation type="submission" date="2020-09" db="EMBL/GenBank/DDBJ databases">
        <authorList>
            <person name="Sun Q."/>
            <person name="Kim S."/>
        </authorList>
    </citation>
    <scope>NUCLEOTIDE SEQUENCE</scope>
    <source>
        <strain evidence="15">KCTC 32255</strain>
    </source>
</reference>
<accession>A0A918PCE0</accession>
<gene>
    <name evidence="15" type="ORF">GCM10011614_12380</name>
</gene>
<keyword evidence="16" id="KW-1185">Reference proteome</keyword>
<dbReference type="Pfam" id="PF07715">
    <property type="entry name" value="Plug"/>
    <property type="match status" value="1"/>
</dbReference>
<evidence type="ECO:0008006" key="17">
    <source>
        <dbReference type="Google" id="ProtNLM"/>
    </source>
</evidence>
<evidence type="ECO:0000256" key="1">
    <source>
        <dbReference type="ARBA" id="ARBA00004571"/>
    </source>
</evidence>
<evidence type="ECO:0000256" key="6">
    <source>
        <dbReference type="ARBA" id="ARBA00023004"/>
    </source>
</evidence>